<dbReference type="InterPro" id="IPR009057">
    <property type="entry name" value="Homeodomain-like_sf"/>
</dbReference>
<name>A0A5Q0BH83_9GAMM</name>
<dbReference type="KEGG" id="mmob:F6R98_11580"/>
<protein>
    <submittedName>
        <fullName evidence="5">AraC family transcriptional regulator</fullName>
    </submittedName>
</protein>
<dbReference type="PANTHER" id="PTHR46796:SF12">
    <property type="entry name" value="HTH-TYPE DNA-BINDING TRANSCRIPTIONAL ACTIVATOR EUTR"/>
    <property type="match status" value="1"/>
</dbReference>
<dbReference type="Gene3D" id="1.10.10.60">
    <property type="entry name" value="Homeodomain-like"/>
    <property type="match status" value="1"/>
</dbReference>
<dbReference type="GO" id="GO:0003700">
    <property type="term" value="F:DNA-binding transcription factor activity"/>
    <property type="evidence" value="ECO:0007669"/>
    <property type="project" value="InterPro"/>
</dbReference>
<keyword evidence="3" id="KW-0804">Transcription</keyword>
<evidence type="ECO:0000256" key="3">
    <source>
        <dbReference type="ARBA" id="ARBA00023163"/>
    </source>
</evidence>
<dbReference type="InterPro" id="IPR050204">
    <property type="entry name" value="AraC_XylS_family_regulators"/>
</dbReference>
<dbReference type="Proteomes" id="UP000325755">
    <property type="component" value="Chromosome"/>
</dbReference>
<keyword evidence="1" id="KW-0805">Transcription regulation</keyword>
<evidence type="ECO:0000313" key="5">
    <source>
        <dbReference type="EMBL" id="QFY43180.1"/>
    </source>
</evidence>
<evidence type="ECO:0000256" key="2">
    <source>
        <dbReference type="ARBA" id="ARBA00023125"/>
    </source>
</evidence>
<dbReference type="PANTHER" id="PTHR46796">
    <property type="entry name" value="HTH-TYPE TRANSCRIPTIONAL ACTIVATOR RHAS-RELATED"/>
    <property type="match status" value="1"/>
</dbReference>
<dbReference type="OrthoDB" id="9023142at2"/>
<reference evidence="5 6" key="1">
    <citation type="submission" date="2019-09" db="EMBL/GenBank/DDBJ databases">
        <title>Ecophysiology of the spiral-shaped methanotroph Methylospira mobilis as revealed by the complete genome sequence.</title>
        <authorList>
            <person name="Oshkin I.Y."/>
            <person name="Dedysh S.N."/>
            <person name="Miroshnikov K."/>
            <person name="Danilova O.V."/>
            <person name="Hakobyan A."/>
            <person name="Liesack W."/>
        </authorList>
    </citation>
    <scope>NUCLEOTIDE SEQUENCE [LARGE SCALE GENOMIC DNA]</scope>
    <source>
        <strain evidence="5 6">Shm1</strain>
    </source>
</reference>
<organism evidence="5 6">
    <name type="scientific">Candidatus Methylospira mobilis</name>
    <dbReference type="NCBI Taxonomy" id="1808979"/>
    <lineage>
        <taxon>Bacteria</taxon>
        <taxon>Pseudomonadati</taxon>
        <taxon>Pseudomonadota</taxon>
        <taxon>Gammaproteobacteria</taxon>
        <taxon>Methylococcales</taxon>
        <taxon>Methylococcaceae</taxon>
        <taxon>Candidatus Methylospira</taxon>
    </lineage>
</organism>
<dbReference type="SUPFAM" id="SSF46689">
    <property type="entry name" value="Homeodomain-like"/>
    <property type="match status" value="1"/>
</dbReference>
<proteinExistence type="predicted"/>
<evidence type="ECO:0000259" key="4">
    <source>
        <dbReference type="PROSITE" id="PS01124"/>
    </source>
</evidence>
<keyword evidence="6" id="KW-1185">Reference proteome</keyword>
<dbReference type="SMART" id="SM00342">
    <property type="entry name" value="HTH_ARAC"/>
    <property type="match status" value="1"/>
</dbReference>
<gene>
    <name evidence="5" type="ORF">F6R98_11580</name>
</gene>
<feature type="domain" description="HTH araC/xylS-type" evidence="4">
    <location>
        <begin position="259"/>
        <end position="359"/>
    </location>
</feature>
<dbReference type="Pfam" id="PF12833">
    <property type="entry name" value="HTH_18"/>
    <property type="match status" value="1"/>
</dbReference>
<evidence type="ECO:0000256" key="1">
    <source>
        <dbReference type="ARBA" id="ARBA00023015"/>
    </source>
</evidence>
<dbReference type="EMBL" id="CP044205">
    <property type="protein sequence ID" value="QFY43180.1"/>
    <property type="molecule type" value="Genomic_DNA"/>
</dbReference>
<sequence length="363" mass="40291">MYVCKVLVVEFPDSLPAGTWLCKKPGLCMKTKAKKLSALPFGDRNSLSGLSLDSAAESISLGFSGDYDIAPLSAEIHHKTTAINIGEMHILAGALTPFLVKGDRLPFTSLGIPTSGQCCVTANKRKYYQRTGHTAFLLSSGRSETVTGDGYAGVYFDVQKSRLEHTLRAMTGLESTRKFVNSAHEQDREVPLRAAGISFDKLLRSYFAQIDLLQDQPQALALLGLDDTLYRTFAMMLLPELFLIDNSKSNKKVDQRNLEQVCNYIQANLDKPLALSELEHISGLSARSLQYGFQRRFGCTPTQWIREQRLTLAHNRLKLATSCDRVTGIALSCGFTHMGVFGRDYYVRFGERPSETLARAQNC</sequence>
<dbReference type="PROSITE" id="PS01124">
    <property type="entry name" value="HTH_ARAC_FAMILY_2"/>
    <property type="match status" value="1"/>
</dbReference>
<dbReference type="InterPro" id="IPR018060">
    <property type="entry name" value="HTH_AraC"/>
</dbReference>
<evidence type="ECO:0000313" key="6">
    <source>
        <dbReference type="Proteomes" id="UP000325755"/>
    </source>
</evidence>
<dbReference type="InParanoid" id="A0A5Q0BH83"/>
<dbReference type="GO" id="GO:0043565">
    <property type="term" value="F:sequence-specific DNA binding"/>
    <property type="evidence" value="ECO:0007669"/>
    <property type="project" value="InterPro"/>
</dbReference>
<keyword evidence="2" id="KW-0238">DNA-binding</keyword>
<accession>A0A5Q0BH83</accession>
<dbReference type="AlphaFoldDB" id="A0A5Q0BH83"/>